<dbReference type="InterPro" id="IPR052490">
    <property type="entry name" value="CHP3"/>
</dbReference>
<dbReference type="EMBL" id="JAGXEW010000027">
    <property type="protein sequence ID" value="KAK1156493.1"/>
    <property type="molecule type" value="Genomic_DNA"/>
</dbReference>
<evidence type="ECO:0000256" key="14">
    <source>
        <dbReference type="ARBA" id="ARBA00023242"/>
    </source>
</evidence>
<evidence type="ECO:0000256" key="2">
    <source>
        <dbReference type="ARBA" id="ARBA00004496"/>
    </source>
</evidence>
<evidence type="ECO:0000256" key="8">
    <source>
        <dbReference type="ARBA" id="ARBA00022707"/>
    </source>
</evidence>
<dbReference type="GO" id="GO:0032587">
    <property type="term" value="C:ruffle membrane"/>
    <property type="evidence" value="ECO:0007669"/>
    <property type="project" value="UniProtKB-SubCell"/>
</dbReference>
<evidence type="ECO:0000259" key="20">
    <source>
        <dbReference type="PROSITE" id="PS50222"/>
    </source>
</evidence>
<proteinExistence type="inferred from homology"/>
<dbReference type="Pfam" id="PF00036">
    <property type="entry name" value="EF-hand_1"/>
    <property type="match status" value="1"/>
</dbReference>
<dbReference type="Proteomes" id="UP001230051">
    <property type="component" value="Unassembled WGS sequence"/>
</dbReference>
<protein>
    <recommendedName>
        <fullName evidence="18">Calcineurin B homologous protein 3</fullName>
    </recommendedName>
    <alternativeName>
        <fullName evidence="19">Tescalcin</fullName>
    </alternativeName>
</protein>
<evidence type="ECO:0000256" key="12">
    <source>
        <dbReference type="ARBA" id="ARBA00023013"/>
    </source>
</evidence>
<dbReference type="SMART" id="SM00054">
    <property type="entry name" value="EFh"/>
    <property type="match status" value="1"/>
</dbReference>
<evidence type="ECO:0000256" key="6">
    <source>
        <dbReference type="ARBA" id="ARBA00022475"/>
    </source>
</evidence>
<name>A0AAD8CVZ6_ACIOX</name>
<evidence type="ECO:0000256" key="4">
    <source>
        <dbReference type="ARBA" id="ARBA00004632"/>
    </source>
</evidence>
<dbReference type="GO" id="GO:0005634">
    <property type="term" value="C:nucleus"/>
    <property type="evidence" value="ECO:0007669"/>
    <property type="project" value="UniProtKB-SubCell"/>
</dbReference>
<evidence type="ECO:0000256" key="5">
    <source>
        <dbReference type="ARBA" id="ARBA00004635"/>
    </source>
</evidence>
<evidence type="ECO:0000313" key="22">
    <source>
        <dbReference type="Proteomes" id="UP001230051"/>
    </source>
</evidence>
<keyword evidence="8" id="KW-0519">Myristate</keyword>
<dbReference type="InterPro" id="IPR018247">
    <property type="entry name" value="EF_Hand_1_Ca_BS"/>
</dbReference>
<dbReference type="InterPro" id="IPR002048">
    <property type="entry name" value="EF_hand_dom"/>
</dbReference>
<keyword evidence="12" id="KW-0649">Protein kinase inhibitor</keyword>
<dbReference type="GO" id="GO:0004860">
    <property type="term" value="F:protein kinase inhibitor activity"/>
    <property type="evidence" value="ECO:0007669"/>
    <property type="project" value="UniProtKB-KW"/>
</dbReference>
<dbReference type="GO" id="GO:0030154">
    <property type="term" value="P:cell differentiation"/>
    <property type="evidence" value="ECO:0007669"/>
    <property type="project" value="UniProtKB-KW"/>
</dbReference>
<dbReference type="InterPro" id="IPR011992">
    <property type="entry name" value="EF-hand-dom_pair"/>
</dbReference>
<accession>A0AAD8CVZ6</accession>
<dbReference type="PROSITE" id="PS50222">
    <property type="entry name" value="EF_HAND_2"/>
    <property type="match status" value="1"/>
</dbReference>
<dbReference type="GO" id="GO:0005737">
    <property type="term" value="C:cytoplasm"/>
    <property type="evidence" value="ECO:0007669"/>
    <property type="project" value="UniProtKB-SubCell"/>
</dbReference>
<keyword evidence="10" id="KW-0221">Differentiation</keyword>
<evidence type="ECO:0000256" key="11">
    <source>
        <dbReference type="ARBA" id="ARBA00022837"/>
    </source>
</evidence>
<feature type="domain" description="EF-hand" evidence="20">
    <location>
        <begin position="113"/>
        <end position="148"/>
    </location>
</feature>
<dbReference type="PANTHER" id="PTHR46823">
    <property type="entry name" value="CALCINEURIN B HOMOLOGOUS PROTEIN 3"/>
    <property type="match status" value="1"/>
</dbReference>
<evidence type="ECO:0000256" key="10">
    <source>
        <dbReference type="ARBA" id="ARBA00022782"/>
    </source>
</evidence>
<evidence type="ECO:0000256" key="17">
    <source>
        <dbReference type="ARBA" id="ARBA00038164"/>
    </source>
</evidence>
<keyword evidence="6" id="KW-1003">Cell membrane</keyword>
<dbReference type="SUPFAM" id="SSF47473">
    <property type="entry name" value="EF-hand"/>
    <property type="match status" value="1"/>
</dbReference>
<dbReference type="AlphaFoldDB" id="A0AAD8CVZ6"/>
<comment type="caution">
    <text evidence="21">The sequence shown here is derived from an EMBL/GenBank/DDBJ whole genome shotgun (WGS) entry which is preliminary data.</text>
</comment>
<evidence type="ECO:0000256" key="18">
    <source>
        <dbReference type="ARBA" id="ARBA00041032"/>
    </source>
</evidence>
<evidence type="ECO:0000313" key="21">
    <source>
        <dbReference type="EMBL" id="KAK1156493.1"/>
    </source>
</evidence>
<keyword evidence="14" id="KW-0539">Nucleus</keyword>
<dbReference type="GO" id="GO:0030027">
    <property type="term" value="C:lamellipodium"/>
    <property type="evidence" value="ECO:0007669"/>
    <property type="project" value="UniProtKB-SubCell"/>
</dbReference>
<evidence type="ECO:0000256" key="16">
    <source>
        <dbReference type="ARBA" id="ARBA00023288"/>
    </source>
</evidence>
<keyword evidence="13" id="KW-0472">Membrane</keyword>
<comment type="similarity">
    <text evidence="17">Belongs to the calcineurin regulatory subunit family. CHP subfamily.</text>
</comment>
<dbReference type="GO" id="GO:0005509">
    <property type="term" value="F:calcium ion binding"/>
    <property type="evidence" value="ECO:0007669"/>
    <property type="project" value="InterPro"/>
</dbReference>
<evidence type="ECO:0000256" key="1">
    <source>
        <dbReference type="ARBA" id="ARBA00004123"/>
    </source>
</evidence>
<evidence type="ECO:0000256" key="9">
    <source>
        <dbReference type="ARBA" id="ARBA00022723"/>
    </source>
</evidence>
<evidence type="ECO:0000256" key="7">
    <source>
        <dbReference type="ARBA" id="ARBA00022490"/>
    </source>
</evidence>
<dbReference type="PROSITE" id="PS00018">
    <property type="entry name" value="EF_HAND_1"/>
    <property type="match status" value="1"/>
</dbReference>
<keyword evidence="16" id="KW-0449">Lipoprotein</keyword>
<keyword evidence="22" id="KW-1185">Reference proteome</keyword>
<keyword evidence="7" id="KW-0963">Cytoplasm</keyword>
<evidence type="ECO:0000256" key="15">
    <source>
        <dbReference type="ARBA" id="ARBA00023273"/>
    </source>
</evidence>
<keyword evidence="9" id="KW-0479">Metal-binding</keyword>
<organism evidence="21 22">
    <name type="scientific">Acipenser oxyrinchus oxyrinchus</name>
    <dbReference type="NCBI Taxonomy" id="40147"/>
    <lineage>
        <taxon>Eukaryota</taxon>
        <taxon>Metazoa</taxon>
        <taxon>Chordata</taxon>
        <taxon>Craniata</taxon>
        <taxon>Vertebrata</taxon>
        <taxon>Euteleostomi</taxon>
        <taxon>Actinopterygii</taxon>
        <taxon>Chondrostei</taxon>
        <taxon>Acipenseriformes</taxon>
        <taxon>Acipenseridae</taxon>
        <taxon>Acipenser</taxon>
    </lineage>
</organism>
<reference evidence="21" key="1">
    <citation type="submission" date="2022-02" db="EMBL/GenBank/DDBJ databases">
        <title>Atlantic sturgeon de novo genome assembly.</title>
        <authorList>
            <person name="Stock M."/>
            <person name="Klopp C."/>
            <person name="Guiguen Y."/>
            <person name="Cabau C."/>
            <person name="Parinello H."/>
            <person name="Santidrian Yebra-Pimentel E."/>
            <person name="Kuhl H."/>
            <person name="Dirks R.P."/>
            <person name="Guessner J."/>
            <person name="Wuertz S."/>
            <person name="Du K."/>
            <person name="Schartl M."/>
        </authorList>
    </citation>
    <scope>NUCLEOTIDE SEQUENCE</scope>
    <source>
        <strain evidence="21">STURGEONOMICS-FGT-2020</strain>
        <tissue evidence="21">Whole blood</tissue>
    </source>
</reference>
<keyword evidence="11" id="KW-0106">Calcium</keyword>
<sequence length="216" mass="25321">MGAFHSRADDNYIRHLAKKTGFSVEQVEILHRRFKQLSRDEDTLQRGHLYGIPDLESNPIRTQIVAAFFDKRNFDKDSPQGTVQEIGFEQFLTVMSHFRPLKLRMTEEQREQLRMEKLQFLFNMYDLDNDGKISLEEYRHVVYELLSQNPQIGNESAAIADAAMLEAARICMGQMEPDEVYEGITFQDFLKMWTGIDIETKMHVRFLKMDNTTLCK</sequence>
<evidence type="ECO:0000256" key="13">
    <source>
        <dbReference type="ARBA" id="ARBA00023136"/>
    </source>
</evidence>
<evidence type="ECO:0000256" key="3">
    <source>
        <dbReference type="ARBA" id="ARBA00004510"/>
    </source>
</evidence>
<gene>
    <name evidence="21" type="ORF">AOXY_G25471</name>
</gene>
<comment type="subcellular location">
    <subcellularLocation>
        <location evidence="3">Cell projection</location>
        <location evidence="3">Lamellipodium</location>
    </subcellularLocation>
    <subcellularLocation>
        <location evidence="4">Cell projection</location>
        <location evidence="4">Ruffle membrane</location>
    </subcellularLocation>
    <subcellularLocation>
        <location evidence="2">Cytoplasm</location>
    </subcellularLocation>
    <subcellularLocation>
        <location evidence="5">Membrane</location>
        <topology evidence="5">Lipid-anchor</topology>
    </subcellularLocation>
    <subcellularLocation>
        <location evidence="1">Nucleus</location>
    </subcellularLocation>
</comment>
<evidence type="ECO:0000256" key="19">
    <source>
        <dbReference type="ARBA" id="ARBA00042981"/>
    </source>
</evidence>
<dbReference type="Gene3D" id="1.10.238.10">
    <property type="entry name" value="EF-hand"/>
    <property type="match status" value="1"/>
</dbReference>
<keyword evidence="15" id="KW-0966">Cell projection</keyword>